<dbReference type="Proteomes" id="UP000093561">
    <property type="component" value="Unassembled WGS sequence"/>
</dbReference>
<accession>A0AAF5Q4M4</accession>
<dbReference type="WBParaSite" id="mrna-Wban_10493">
    <property type="protein sequence ID" value="mrna-Wban_10493"/>
    <property type="gene ID" value="Wban_10493"/>
</dbReference>
<reference evidence="2" key="2">
    <citation type="journal article" date="2016" name="Mol. Ecol.">
        <title>Population genomics of the filarial nematode parasite Wuchereria bancrofti from mosquitoes.</title>
        <authorList>
            <person name="Small S.T."/>
            <person name="Reimer L.J."/>
            <person name="Tisch D.J."/>
            <person name="King C.L."/>
            <person name="Christensen B.M."/>
            <person name="Siba P.M."/>
            <person name="Kazura J.W."/>
            <person name="Serre D."/>
            <person name="Zimmerman P.A."/>
        </authorList>
    </citation>
    <scope>NUCLEOTIDE SEQUENCE</scope>
    <source>
        <strain evidence="2">pt0022</strain>
    </source>
</reference>
<dbReference type="AlphaFoldDB" id="A0AAF5Q4M4"/>
<name>A0AAF5Q4M4_WUCBA</name>
<feature type="transmembrane region" description="Helical" evidence="1">
    <location>
        <begin position="115"/>
        <end position="137"/>
    </location>
</feature>
<dbReference type="PROSITE" id="PS51257">
    <property type="entry name" value="PROKAR_LIPOPROTEIN"/>
    <property type="match status" value="1"/>
</dbReference>
<evidence type="ECO:0000313" key="2">
    <source>
        <dbReference type="Proteomes" id="UP000093561"/>
    </source>
</evidence>
<keyword evidence="1" id="KW-0812">Transmembrane</keyword>
<keyword evidence="1" id="KW-1133">Transmembrane helix</keyword>
<protein>
    <submittedName>
        <fullName evidence="3">Uncharacterized protein</fullName>
    </submittedName>
</protein>
<feature type="transmembrane region" description="Helical" evidence="1">
    <location>
        <begin position="143"/>
        <end position="165"/>
    </location>
</feature>
<proteinExistence type="predicted"/>
<sequence length="166" mass="18551">MISVRPCERKVKCLSGRMNNPAQYLHVIILSCRSAQCCLTERTCYIFCGLPTEQAVRREARIDCDAAAAGGGDGGGGGEVENGAVRYRQDTTTTCSVGFDDSNDQQMFSSSHAYVYMYIYVFMCMYVYVCMCMYVYVIYNNNIAIAFTHIVVNNSFFTLTFARLVG</sequence>
<organism evidence="2 3">
    <name type="scientific">Wuchereria bancrofti</name>
    <dbReference type="NCBI Taxonomy" id="6293"/>
    <lineage>
        <taxon>Eukaryota</taxon>
        <taxon>Metazoa</taxon>
        <taxon>Ecdysozoa</taxon>
        <taxon>Nematoda</taxon>
        <taxon>Chromadorea</taxon>
        <taxon>Rhabditida</taxon>
        <taxon>Spirurina</taxon>
        <taxon>Spiruromorpha</taxon>
        <taxon>Filarioidea</taxon>
        <taxon>Onchocercidae</taxon>
        <taxon>Wuchereria</taxon>
    </lineage>
</organism>
<reference evidence="3" key="3">
    <citation type="submission" date="2024-02" db="UniProtKB">
        <authorList>
            <consortium name="WormBaseParasite"/>
        </authorList>
    </citation>
    <scope>IDENTIFICATION</scope>
    <source>
        <strain evidence="3">pt0022</strain>
    </source>
</reference>
<evidence type="ECO:0000313" key="3">
    <source>
        <dbReference type="WBParaSite" id="mrna-Wban_10493"/>
    </source>
</evidence>
<reference evidence="2" key="1">
    <citation type="submission" date="2015-03" db="EMBL/GenBank/DDBJ databases">
        <title>Wuchereria bancrofti Genome Sequencing Papua New Guinea Strain.</title>
        <authorList>
            <person name="Small S.T."/>
            <person name="Serre D."/>
            <person name="Zimmerman P.A."/>
        </authorList>
    </citation>
    <scope>NUCLEOTIDE SEQUENCE [LARGE SCALE GENOMIC DNA]</scope>
    <source>
        <strain evidence="2">pt0022</strain>
    </source>
</reference>
<keyword evidence="1" id="KW-0472">Membrane</keyword>
<evidence type="ECO:0000256" key="1">
    <source>
        <dbReference type="SAM" id="Phobius"/>
    </source>
</evidence>